<comment type="caution">
    <text evidence="1">The sequence shown here is derived from an EMBL/GenBank/DDBJ whole genome shotgun (WGS) entry which is preliminary data.</text>
</comment>
<proteinExistence type="predicted"/>
<accession>A0ABY0TQ19</accession>
<gene>
    <name evidence="1" type="ORF">SAMN04490186_4027</name>
</gene>
<protein>
    <recommendedName>
        <fullName evidence="3">DUF4946 domain-containing protein</fullName>
    </recommendedName>
</protein>
<dbReference type="Proteomes" id="UP000198740">
    <property type="component" value="Unassembled WGS sequence"/>
</dbReference>
<evidence type="ECO:0008006" key="3">
    <source>
        <dbReference type="Google" id="ProtNLM"/>
    </source>
</evidence>
<dbReference type="EMBL" id="FNKM01000002">
    <property type="protein sequence ID" value="SDR21107.1"/>
    <property type="molecule type" value="Genomic_DNA"/>
</dbReference>
<evidence type="ECO:0000313" key="2">
    <source>
        <dbReference type="Proteomes" id="UP000198740"/>
    </source>
</evidence>
<evidence type="ECO:0000313" key="1">
    <source>
        <dbReference type="EMBL" id="SDR21107.1"/>
    </source>
</evidence>
<sequence length="226" mass="24889">MACGWRPCSRAMIRKARLLRQMKKRARVLRPAGGGAHTLALEPWVSFAMIECRTPLLSALCLLLASPWVWAGDPEIHWPSGWQVEEVVPDADAPARPQPVSRQRAIKNDENGNTLMVMELTGTPIEAGHNVNLQGVLLEMRKSIQKDFAQGGYQSVCSKMHSTTLSRLEAVETTCVITENGRHVLSQTLVGAVDTDKAYVFSYAGQAEAYEASKDEVSSVRDSLKL</sequence>
<dbReference type="Pfam" id="PF16304">
    <property type="entry name" value="DUF4946"/>
    <property type="match status" value="1"/>
</dbReference>
<name>A0ABY0TQ19_9PSED</name>
<organism evidence="1 2">
    <name type="scientific">Pseudomonas grimontii</name>
    <dbReference type="NCBI Taxonomy" id="129847"/>
    <lineage>
        <taxon>Bacteria</taxon>
        <taxon>Pseudomonadati</taxon>
        <taxon>Pseudomonadota</taxon>
        <taxon>Gammaproteobacteria</taxon>
        <taxon>Pseudomonadales</taxon>
        <taxon>Pseudomonadaceae</taxon>
        <taxon>Pseudomonas</taxon>
    </lineage>
</organism>
<keyword evidence="2" id="KW-1185">Reference proteome</keyword>
<reference evidence="1 2" key="1">
    <citation type="submission" date="2016-10" db="EMBL/GenBank/DDBJ databases">
        <authorList>
            <person name="Varghese N."/>
            <person name="Submissions S."/>
        </authorList>
    </citation>
    <scope>NUCLEOTIDE SEQUENCE [LARGE SCALE GENOMIC DNA]</scope>
    <source>
        <strain evidence="1 2">BS2976</strain>
    </source>
</reference>
<dbReference type="InterPro" id="IPR032543">
    <property type="entry name" value="DUF4946"/>
</dbReference>